<gene>
    <name evidence="1" type="ORF">FHX40_3947</name>
</gene>
<dbReference type="AlphaFoldDB" id="A0A543J2Y3"/>
<organism evidence="1 2">
    <name type="scientific">Thermopolyspora flexuosa</name>
    <dbReference type="NCBI Taxonomy" id="103836"/>
    <lineage>
        <taxon>Bacteria</taxon>
        <taxon>Bacillati</taxon>
        <taxon>Actinomycetota</taxon>
        <taxon>Actinomycetes</taxon>
        <taxon>Streptosporangiales</taxon>
        <taxon>Streptosporangiaceae</taxon>
        <taxon>Thermopolyspora</taxon>
    </lineage>
</organism>
<evidence type="ECO:0000313" key="2">
    <source>
        <dbReference type="Proteomes" id="UP000319213"/>
    </source>
</evidence>
<protein>
    <submittedName>
        <fullName evidence="1">Uncharacterized protein</fullName>
    </submittedName>
</protein>
<keyword evidence="2" id="KW-1185">Reference proteome</keyword>
<sequence length="131" mass="14796">MGSPDRANASAQAARPAAAARPRARILPPVRLPCSWCDAEFGVADFLDRCRFYWRDARSVRWDCPRCGRWEDIDLHPGEVRRGYVYWAGDSRFAHMRTAIVPGLLPYSGEDGLTVEYGGRVWRVPDLGSSR</sequence>
<reference evidence="1 2" key="1">
    <citation type="submission" date="2019-06" db="EMBL/GenBank/DDBJ databases">
        <title>Sequencing the genomes of 1000 actinobacteria strains.</title>
        <authorList>
            <person name="Klenk H.-P."/>
        </authorList>
    </citation>
    <scope>NUCLEOTIDE SEQUENCE [LARGE SCALE GENOMIC DNA]</scope>
    <source>
        <strain evidence="1 2">DSM 43186</strain>
    </source>
</reference>
<proteinExistence type="predicted"/>
<comment type="caution">
    <text evidence="1">The sequence shown here is derived from an EMBL/GenBank/DDBJ whole genome shotgun (WGS) entry which is preliminary data.</text>
</comment>
<dbReference type="Proteomes" id="UP000319213">
    <property type="component" value="Unassembled WGS sequence"/>
</dbReference>
<accession>A0A543J2Y3</accession>
<evidence type="ECO:0000313" key="1">
    <source>
        <dbReference type="EMBL" id="TQM77191.1"/>
    </source>
</evidence>
<dbReference type="EMBL" id="VFPQ01000001">
    <property type="protein sequence ID" value="TQM77191.1"/>
    <property type="molecule type" value="Genomic_DNA"/>
</dbReference>
<name>A0A543J2Y3_9ACTN</name>